<feature type="transmembrane region" description="Helical" evidence="6">
    <location>
        <begin position="339"/>
        <end position="357"/>
    </location>
</feature>
<name>A0A832G6R2_9BACT</name>
<dbReference type="AlphaFoldDB" id="A0A832G6R2"/>
<evidence type="ECO:0000256" key="2">
    <source>
        <dbReference type="ARBA" id="ARBA00022475"/>
    </source>
</evidence>
<dbReference type="EMBL" id="DSVI01000007">
    <property type="protein sequence ID" value="HGT47620.1"/>
    <property type="molecule type" value="Genomic_DNA"/>
</dbReference>
<feature type="transmembrane region" description="Helical" evidence="6">
    <location>
        <begin position="396"/>
        <end position="415"/>
    </location>
</feature>
<evidence type="ECO:0000256" key="1">
    <source>
        <dbReference type="ARBA" id="ARBA00004651"/>
    </source>
</evidence>
<keyword evidence="2" id="KW-1003">Cell membrane</keyword>
<keyword evidence="5 6" id="KW-0472">Membrane</keyword>
<feature type="transmembrane region" description="Helical" evidence="6">
    <location>
        <begin position="14"/>
        <end position="39"/>
    </location>
</feature>
<reference evidence="7" key="1">
    <citation type="journal article" date="2020" name="mSystems">
        <title>Genome- and Community-Level Interaction Insights into Carbon Utilization and Element Cycling Functions of Hydrothermarchaeota in Hydrothermal Sediment.</title>
        <authorList>
            <person name="Zhou Z."/>
            <person name="Liu Y."/>
            <person name="Xu W."/>
            <person name="Pan J."/>
            <person name="Luo Z.H."/>
            <person name="Li M."/>
        </authorList>
    </citation>
    <scope>NUCLEOTIDE SEQUENCE [LARGE SCALE GENOMIC DNA]</scope>
    <source>
        <strain evidence="7">SpSt-500</strain>
    </source>
</reference>
<evidence type="ECO:0008006" key="8">
    <source>
        <dbReference type="Google" id="ProtNLM"/>
    </source>
</evidence>
<dbReference type="PANTHER" id="PTHR30250">
    <property type="entry name" value="PST FAMILY PREDICTED COLANIC ACID TRANSPORTER"/>
    <property type="match status" value="1"/>
</dbReference>
<feature type="transmembrane region" description="Helical" evidence="6">
    <location>
        <begin position="161"/>
        <end position="178"/>
    </location>
</feature>
<keyword evidence="4 6" id="KW-1133">Transmembrane helix</keyword>
<dbReference type="PANTHER" id="PTHR30250:SF11">
    <property type="entry name" value="O-ANTIGEN TRANSPORTER-RELATED"/>
    <property type="match status" value="1"/>
</dbReference>
<evidence type="ECO:0000256" key="4">
    <source>
        <dbReference type="ARBA" id="ARBA00022989"/>
    </source>
</evidence>
<feature type="transmembrane region" description="Helical" evidence="6">
    <location>
        <begin position="97"/>
        <end position="117"/>
    </location>
</feature>
<feature type="transmembrane region" description="Helical" evidence="6">
    <location>
        <begin position="184"/>
        <end position="205"/>
    </location>
</feature>
<proteinExistence type="predicted"/>
<evidence type="ECO:0000256" key="6">
    <source>
        <dbReference type="SAM" id="Phobius"/>
    </source>
</evidence>
<comment type="subcellular location">
    <subcellularLocation>
        <location evidence="1">Cell membrane</location>
        <topology evidence="1">Multi-pass membrane protein</topology>
    </subcellularLocation>
</comment>
<evidence type="ECO:0000313" key="7">
    <source>
        <dbReference type="EMBL" id="HGT47620.1"/>
    </source>
</evidence>
<feature type="transmembrane region" description="Helical" evidence="6">
    <location>
        <begin position="51"/>
        <end position="77"/>
    </location>
</feature>
<feature type="transmembrane region" description="Helical" evidence="6">
    <location>
        <begin position="226"/>
        <end position="253"/>
    </location>
</feature>
<comment type="caution">
    <text evidence="7">The sequence shown here is derived from an EMBL/GenBank/DDBJ whole genome shotgun (WGS) entry which is preliminary data.</text>
</comment>
<sequence length="424" mass="48324">MISKIYLTKIRNTVFFRAFLSAIDQGLNSFVNLIVQFILIKTVTKDEFGYYSLGLSIIMYLMSFQNAVVNTPITVSLAERNEFEKNRYVASVFHGQFLFLIIICSLGTVVSSITLIINRESVINALVMSLFIGSFGVLNREFLRSYFFAEEKPLKVLRLDFYYSVFYLSLIGIAFLVYKVNVPLVIMFMGLAASFDSLILNKSFNYKFNFDNIKESFKQNWIMSKWALIGITVTHLQGFSYLYIIGLFLGSAAMGEVSASRLLLMPLGLIINGWGNVIRPYGAKLREQGRLKSFFRNLILAEIIFPLFVLSFTSILYLYSDIILKYFFTGNYNSIFEYLLFWAVMSCVGFIQANASYGLQVIKKFKSLALLNAITMVITIIFSIFLTEVWGIKGALSASLIGTSIFAIILWYILYKSIFTITNE</sequence>
<evidence type="ECO:0000256" key="5">
    <source>
        <dbReference type="ARBA" id="ARBA00023136"/>
    </source>
</evidence>
<protein>
    <recommendedName>
        <fullName evidence="8">Polysaccharide biosynthesis protein</fullName>
    </recommendedName>
</protein>
<dbReference type="GO" id="GO:0005886">
    <property type="term" value="C:plasma membrane"/>
    <property type="evidence" value="ECO:0007669"/>
    <property type="project" value="UniProtKB-SubCell"/>
</dbReference>
<gene>
    <name evidence="7" type="ORF">ENS56_06270</name>
</gene>
<feature type="transmembrane region" description="Helical" evidence="6">
    <location>
        <begin position="369"/>
        <end position="390"/>
    </location>
</feature>
<feature type="transmembrane region" description="Helical" evidence="6">
    <location>
        <begin position="259"/>
        <end position="277"/>
    </location>
</feature>
<organism evidence="7">
    <name type="scientific">Ignavibacterium album</name>
    <dbReference type="NCBI Taxonomy" id="591197"/>
    <lineage>
        <taxon>Bacteria</taxon>
        <taxon>Pseudomonadati</taxon>
        <taxon>Ignavibacteriota</taxon>
        <taxon>Ignavibacteria</taxon>
        <taxon>Ignavibacteriales</taxon>
        <taxon>Ignavibacteriaceae</taxon>
        <taxon>Ignavibacterium</taxon>
    </lineage>
</organism>
<feature type="transmembrane region" description="Helical" evidence="6">
    <location>
        <begin position="298"/>
        <end position="319"/>
    </location>
</feature>
<dbReference type="InterPro" id="IPR050833">
    <property type="entry name" value="Poly_Biosynth_Transport"/>
</dbReference>
<accession>A0A832G6R2</accession>
<evidence type="ECO:0000256" key="3">
    <source>
        <dbReference type="ARBA" id="ARBA00022692"/>
    </source>
</evidence>
<keyword evidence="3 6" id="KW-0812">Transmembrane</keyword>
<feature type="transmembrane region" description="Helical" evidence="6">
    <location>
        <begin position="123"/>
        <end position="140"/>
    </location>
</feature>